<dbReference type="RefSeq" id="XP_021858150.1">
    <property type="nucleotide sequence ID" value="XM_022002458.2"/>
</dbReference>
<dbReference type="InterPro" id="IPR043325">
    <property type="entry name" value="LTSS"/>
</dbReference>
<evidence type="ECO:0000256" key="6">
    <source>
        <dbReference type="ARBA" id="ARBA00023157"/>
    </source>
</evidence>
<sequence length="199" mass="20780">MARRAHSKGGLLSIVVLLILVIECFCDIEKDKQECAQQLVGIVTCLPFVGGQGKAPTQDCCTGLKQVAKDNKKCVCILIKDHDDPSLGLKINVTLALELPQACRIPNASQSLTNCPALLHLPPTSPEAKLFTDYAKALANSNSTTPASSGGSGGGGGGGGGDGRTSAKDTSDSAKGKRWLVVQMFCGALLWCFVSHLVL</sequence>
<keyword evidence="13" id="KW-1185">Reference proteome</keyword>
<evidence type="ECO:0000313" key="13">
    <source>
        <dbReference type="Proteomes" id="UP000813463"/>
    </source>
</evidence>
<proteinExistence type="inferred from homology"/>
<comment type="similarity">
    <text evidence="2">Belongs to the plant LTP family.</text>
</comment>
<dbReference type="Pfam" id="PF14368">
    <property type="entry name" value="LTP_2"/>
    <property type="match status" value="1"/>
</dbReference>
<feature type="signal peptide" evidence="11">
    <location>
        <begin position="1"/>
        <end position="26"/>
    </location>
</feature>
<dbReference type="KEGG" id="soe:110797352"/>
<organism evidence="13 14">
    <name type="scientific">Spinacia oleracea</name>
    <name type="common">Spinach</name>
    <dbReference type="NCBI Taxonomy" id="3562"/>
    <lineage>
        <taxon>Eukaryota</taxon>
        <taxon>Viridiplantae</taxon>
        <taxon>Streptophyta</taxon>
        <taxon>Embryophyta</taxon>
        <taxon>Tracheophyta</taxon>
        <taxon>Spermatophyta</taxon>
        <taxon>Magnoliopsida</taxon>
        <taxon>eudicotyledons</taxon>
        <taxon>Gunneridae</taxon>
        <taxon>Pentapetalae</taxon>
        <taxon>Caryophyllales</taxon>
        <taxon>Chenopodiaceae</taxon>
        <taxon>Chenopodioideae</taxon>
        <taxon>Anserineae</taxon>
        <taxon>Spinacia</taxon>
    </lineage>
</organism>
<evidence type="ECO:0000256" key="8">
    <source>
        <dbReference type="ARBA" id="ARBA00023288"/>
    </source>
</evidence>
<dbReference type="SUPFAM" id="SSF47699">
    <property type="entry name" value="Bifunctional inhibitor/lipid-transfer protein/seed storage 2S albumin"/>
    <property type="match status" value="1"/>
</dbReference>
<keyword evidence="7" id="KW-0325">Glycoprotein</keyword>
<keyword evidence="3" id="KW-1003">Cell membrane</keyword>
<feature type="domain" description="Bifunctional inhibitor/plant lipid transfer protein/seed storage helical" evidence="12">
    <location>
        <begin position="35"/>
        <end position="115"/>
    </location>
</feature>
<dbReference type="PANTHER" id="PTHR33044">
    <property type="entry name" value="BIFUNCTIONAL INHIBITOR/LIPID-TRANSFER PROTEIN/SEED STORAGE 2S ALBUMIN SUPERFAMILY PROTEIN-RELATED"/>
    <property type="match status" value="1"/>
</dbReference>
<feature type="chain" id="PRO_5040418640" evidence="11">
    <location>
        <begin position="27"/>
        <end position="199"/>
    </location>
</feature>
<comment type="subcellular location">
    <subcellularLocation>
        <location evidence="1">Cell membrane</location>
        <topology evidence="1">Lipid-anchor</topology>
        <topology evidence="1">GPI-anchor</topology>
    </subcellularLocation>
</comment>
<dbReference type="CDD" id="cd00010">
    <property type="entry name" value="AAI_LTSS"/>
    <property type="match status" value="1"/>
</dbReference>
<keyword evidence="10" id="KW-0812">Transmembrane</keyword>
<protein>
    <submittedName>
        <fullName evidence="14">Non-specific lipid transfer protein GPI-anchored 14</fullName>
    </submittedName>
</protein>
<evidence type="ECO:0000256" key="1">
    <source>
        <dbReference type="ARBA" id="ARBA00004609"/>
    </source>
</evidence>
<keyword evidence="10" id="KW-1133">Transmembrane helix</keyword>
<dbReference type="InterPro" id="IPR036312">
    <property type="entry name" value="Bifun_inhib/LTP/seed_sf"/>
</dbReference>
<keyword evidence="4" id="KW-0336">GPI-anchor</keyword>
<reference evidence="14" key="2">
    <citation type="submission" date="2025-08" db="UniProtKB">
        <authorList>
            <consortium name="RefSeq"/>
        </authorList>
    </citation>
    <scope>IDENTIFICATION</scope>
    <source>
        <tissue evidence="14">Leaf</tissue>
    </source>
</reference>
<accession>A0A9R0K5E2</accession>
<reference evidence="13" key="1">
    <citation type="journal article" date="2021" name="Nat. Commun.">
        <title>Genomic analyses provide insights into spinach domestication and the genetic basis of agronomic traits.</title>
        <authorList>
            <person name="Cai X."/>
            <person name="Sun X."/>
            <person name="Xu C."/>
            <person name="Sun H."/>
            <person name="Wang X."/>
            <person name="Ge C."/>
            <person name="Zhang Z."/>
            <person name="Wang Q."/>
            <person name="Fei Z."/>
            <person name="Jiao C."/>
            <person name="Wang Q."/>
        </authorList>
    </citation>
    <scope>NUCLEOTIDE SEQUENCE [LARGE SCALE GENOMIC DNA]</scope>
    <source>
        <strain evidence="13">cv. Varoflay</strain>
    </source>
</reference>
<evidence type="ECO:0000256" key="4">
    <source>
        <dbReference type="ARBA" id="ARBA00022622"/>
    </source>
</evidence>
<dbReference type="FunFam" id="1.10.110.10:FF:000001">
    <property type="entry name" value="Bifunctional inhibitor/lipid-transfer protein/seed storage 2S albumin superfamily protein"/>
    <property type="match status" value="1"/>
</dbReference>
<name>A0A9R0K5E2_SPIOL</name>
<gene>
    <name evidence="14" type="primary">LOC110797352</name>
</gene>
<keyword evidence="6" id="KW-1015">Disulfide bond</keyword>
<evidence type="ECO:0000256" key="9">
    <source>
        <dbReference type="SAM" id="MobiDB-lite"/>
    </source>
</evidence>
<dbReference type="Proteomes" id="UP000813463">
    <property type="component" value="Chromosome 4"/>
</dbReference>
<dbReference type="OrthoDB" id="1938537at2759"/>
<dbReference type="InterPro" id="IPR016140">
    <property type="entry name" value="Bifunc_inhib/LTP/seed_store"/>
</dbReference>
<evidence type="ECO:0000256" key="10">
    <source>
        <dbReference type="SAM" id="Phobius"/>
    </source>
</evidence>
<keyword evidence="10" id="KW-0472">Membrane</keyword>
<dbReference type="GO" id="GO:0098552">
    <property type="term" value="C:side of membrane"/>
    <property type="evidence" value="ECO:0007669"/>
    <property type="project" value="UniProtKB-KW"/>
</dbReference>
<evidence type="ECO:0000256" key="2">
    <source>
        <dbReference type="ARBA" id="ARBA00009748"/>
    </source>
</evidence>
<feature type="compositionally biased region" description="Gly residues" evidence="9">
    <location>
        <begin position="150"/>
        <end position="163"/>
    </location>
</feature>
<evidence type="ECO:0000256" key="5">
    <source>
        <dbReference type="ARBA" id="ARBA00022729"/>
    </source>
</evidence>
<feature type="transmembrane region" description="Helical" evidence="10">
    <location>
        <begin position="179"/>
        <end position="198"/>
    </location>
</feature>
<keyword evidence="5 11" id="KW-0732">Signal</keyword>
<dbReference type="SMART" id="SM00499">
    <property type="entry name" value="AAI"/>
    <property type="match status" value="1"/>
</dbReference>
<evidence type="ECO:0000259" key="12">
    <source>
        <dbReference type="SMART" id="SM00499"/>
    </source>
</evidence>
<feature type="region of interest" description="Disordered" evidence="9">
    <location>
        <begin position="142"/>
        <end position="171"/>
    </location>
</feature>
<evidence type="ECO:0000256" key="7">
    <source>
        <dbReference type="ARBA" id="ARBA00023180"/>
    </source>
</evidence>
<evidence type="ECO:0000313" key="14">
    <source>
        <dbReference type="RefSeq" id="XP_021858150.1"/>
    </source>
</evidence>
<dbReference type="AlphaFoldDB" id="A0A9R0K5E2"/>
<dbReference type="Gene3D" id="1.10.110.10">
    <property type="entry name" value="Plant lipid-transfer and hydrophobic proteins"/>
    <property type="match status" value="1"/>
</dbReference>
<dbReference type="GeneID" id="110797352"/>
<evidence type="ECO:0000256" key="3">
    <source>
        <dbReference type="ARBA" id="ARBA00022475"/>
    </source>
</evidence>
<evidence type="ECO:0000256" key="11">
    <source>
        <dbReference type="SAM" id="SignalP"/>
    </source>
</evidence>
<keyword evidence="8" id="KW-0449">Lipoprotein</keyword>
<dbReference type="GO" id="GO:0005886">
    <property type="term" value="C:plasma membrane"/>
    <property type="evidence" value="ECO:0007669"/>
    <property type="project" value="UniProtKB-SubCell"/>
</dbReference>